<sequence length="70" mass="7991">MNQAIIASVPMAPMQMPVVRRRRVKVAEPEIKLPPRGSRGPVHISELLNPILEISKHPDRNRLLAEFFNQ</sequence>
<evidence type="ECO:0000313" key="2">
    <source>
        <dbReference type="Proteomes" id="UP000003879"/>
    </source>
</evidence>
<dbReference type="AlphaFoldDB" id="A0A0E2B1U3"/>
<dbReference type="PATRIC" id="fig|997883.3.peg.2508"/>
<reference evidence="1 2" key="1">
    <citation type="submission" date="2012-02" db="EMBL/GenBank/DDBJ databases">
        <title>The Genome Sequence of Bacteroides fragilis CL07T12C05.</title>
        <authorList>
            <consortium name="The Broad Institute Genome Sequencing Platform"/>
            <person name="Earl A."/>
            <person name="Ward D."/>
            <person name="Feldgarden M."/>
            <person name="Gevers D."/>
            <person name="Zitomersky N.L."/>
            <person name="Coyne M.J."/>
            <person name="Comstock L.E."/>
            <person name="Young S.K."/>
            <person name="Zeng Q."/>
            <person name="Gargeya S."/>
            <person name="Fitzgerald M."/>
            <person name="Haas B."/>
            <person name="Abouelleil A."/>
            <person name="Alvarado L."/>
            <person name="Arachchi H.M."/>
            <person name="Berlin A."/>
            <person name="Chapman S.B."/>
            <person name="Gearin G."/>
            <person name="Goldberg J."/>
            <person name="Griggs A."/>
            <person name="Gujja S."/>
            <person name="Hansen M."/>
            <person name="Heiman D."/>
            <person name="Howarth C."/>
            <person name="Larimer J."/>
            <person name="Lui A."/>
            <person name="MacDonald P.J.P."/>
            <person name="McCowen C."/>
            <person name="Montmayeur A."/>
            <person name="Murphy C."/>
            <person name="Neiman D."/>
            <person name="Pearson M."/>
            <person name="Priest M."/>
            <person name="Roberts A."/>
            <person name="Saif S."/>
            <person name="Shea T."/>
            <person name="Sisk P."/>
            <person name="Stolte C."/>
            <person name="Sykes S."/>
            <person name="Wortman J."/>
            <person name="Nusbaum C."/>
            <person name="Birren B."/>
        </authorList>
    </citation>
    <scope>NUCLEOTIDE SEQUENCE [LARGE SCALE GENOMIC DNA]</scope>
    <source>
        <strain evidence="1 2">CL07T12C05</strain>
    </source>
</reference>
<dbReference type="RefSeq" id="WP_005794008.1">
    <property type="nucleotide sequence ID" value="NZ_JH724215.1"/>
</dbReference>
<name>A0A0E2B1U3_BACFG</name>
<accession>A0A0E2B1U3</accession>
<dbReference type="Proteomes" id="UP000003879">
    <property type="component" value="Unassembled WGS sequence"/>
</dbReference>
<evidence type="ECO:0000313" key="1">
    <source>
        <dbReference type="EMBL" id="EIY96511.1"/>
    </source>
</evidence>
<proteinExistence type="predicted"/>
<protein>
    <submittedName>
        <fullName evidence="1">Uncharacterized protein</fullName>
    </submittedName>
</protein>
<organism evidence="1 2">
    <name type="scientific">Bacteroides fragilis CL07T12C05</name>
    <dbReference type="NCBI Taxonomy" id="997883"/>
    <lineage>
        <taxon>Bacteria</taxon>
        <taxon>Pseudomonadati</taxon>
        <taxon>Bacteroidota</taxon>
        <taxon>Bacteroidia</taxon>
        <taxon>Bacteroidales</taxon>
        <taxon>Bacteroidaceae</taxon>
        <taxon>Bacteroides</taxon>
    </lineage>
</organism>
<gene>
    <name evidence="1" type="ORF">HMPREF1056_02399</name>
</gene>
<dbReference type="EMBL" id="AGXN01000012">
    <property type="protein sequence ID" value="EIY96511.1"/>
    <property type="molecule type" value="Genomic_DNA"/>
</dbReference>
<comment type="caution">
    <text evidence="1">The sequence shown here is derived from an EMBL/GenBank/DDBJ whole genome shotgun (WGS) entry which is preliminary data.</text>
</comment>
<dbReference type="HOGENOM" id="CLU_2767463_0_0_10"/>